<keyword evidence="4" id="KW-0472">Membrane</keyword>
<sequence>MKIVKFILCLLFGLMFINAGLDKFLHYNPAPKLTDAQMKLYAAFGEIGWLLPLVGVVEIIGGLLFIFPKTRALGAIIILPVMVGILIHNLYRDPSSTGISISSVLFLINIWMIIDNREKYKKLVS</sequence>
<evidence type="ECO:0000313" key="5">
    <source>
        <dbReference type="EMBL" id="AZB18772.1"/>
    </source>
</evidence>
<reference evidence="5 6" key="1">
    <citation type="submission" date="2018-11" db="EMBL/GenBank/DDBJ databases">
        <title>Proposal to divide the Flavobacteriaceae and reorganize its genera based on Amino Acid Identity values calculated from whole genome sequences.</title>
        <authorList>
            <person name="Nicholson A.C."/>
            <person name="Gulvik C.A."/>
            <person name="Whitney A.M."/>
            <person name="Humrighouse B.W."/>
            <person name="Bell M."/>
            <person name="Holmes B."/>
            <person name="Steigerwalt A.G."/>
            <person name="Villarma A."/>
            <person name="Sheth M."/>
            <person name="Batra D."/>
            <person name="Pryor J."/>
            <person name="Bernardet J.-F."/>
            <person name="Hugo C."/>
            <person name="Kampfer P."/>
            <person name="Newman J."/>
            <person name="McQuiston J.R."/>
        </authorList>
    </citation>
    <scope>NUCLEOTIDE SEQUENCE [LARGE SCALE GENOMIC DNA]</scope>
    <source>
        <strain evidence="5 6">H5559</strain>
    </source>
</reference>
<gene>
    <name evidence="5" type="ORF">EG352_13780</name>
</gene>
<dbReference type="EMBL" id="CP033930">
    <property type="protein sequence ID" value="AZB18772.1"/>
    <property type="molecule type" value="Genomic_DNA"/>
</dbReference>
<dbReference type="OrthoDB" id="8161897at2"/>
<dbReference type="Proteomes" id="UP000269015">
    <property type="component" value="Chromosome"/>
</dbReference>
<evidence type="ECO:0000256" key="2">
    <source>
        <dbReference type="ARBA" id="ARBA00022692"/>
    </source>
</evidence>
<accession>A0A1Z3W5P6</accession>
<dbReference type="InterPro" id="IPR009908">
    <property type="entry name" value="Methylamine_util_MauE"/>
</dbReference>
<evidence type="ECO:0000256" key="4">
    <source>
        <dbReference type="ARBA" id="ARBA00023136"/>
    </source>
</evidence>
<comment type="subcellular location">
    <subcellularLocation>
        <location evidence="1">Membrane</location>
        <topology evidence="1">Multi-pass membrane protein</topology>
    </subcellularLocation>
</comment>
<dbReference type="RefSeq" id="WP_027372998.1">
    <property type="nucleotide sequence ID" value="NZ_CP022058.2"/>
</dbReference>
<dbReference type="Pfam" id="PF07291">
    <property type="entry name" value="MauE"/>
    <property type="match status" value="1"/>
</dbReference>
<name>A0A1Z3W5P6_CHRID</name>
<evidence type="ECO:0000256" key="1">
    <source>
        <dbReference type="ARBA" id="ARBA00004141"/>
    </source>
</evidence>
<proteinExistence type="predicted"/>
<keyword evidence="2" id="KW-0812">Transmembrane</keyword>
<evidence type="ECO:0000313" key="6">
    <source>
        <dbReference type="Proteomes" id="UP000269015"/>
    </source>
</evidence>
<dbReference type="GO" id="GO:0016020">
    <property type="term" value="C:membrane"/>
    <property type="evidence" value="ECO:0007669"/>
    <property type="project" value="UniProtKB-SubCell"/>
</dbReference>
<dbReference type="AlphaFoldDB" id="A0A1Z3W5P6"/>
<dbReference type="GeneID" id="56899672"/>
<protein>
    <submittedName>
        <fullName evidence="5">DoxX family membrane protein</fullName>
    </submittedName>
</protein>
<dbReference type="KEGG" id="cio:CEQ15_17065"/>
<keyword evidence="3" id="KW-1133">Transmembrane helix</keyword>
<dbReference type="GO" id="GO:0030416">
    <property type="term" value="P:methylamine metabolic process"/>
    <property type="evidence" value="ECO:0007669"/>
    <property type="project" value="InterPro"/>
</dbReference>
<evidence type="ECO:0000256" key="3">
    <source>
        <dbReference type="ARBA" id="ARBA00022989"/>
    </source>
</evidence>
<organism evidence="5 6">
    <name type="scientific">Chryseobacterium indologenes</name>
    <name type="common">Flavobacterium indologenes</name>
    <dbReference type="NCBI Taxonomy" id="253"/>
    <lineage>
        <taxon>Bacteria</taxon>
        <taxon>Pseudomonadati</taxon>
        <taxon>Bacteroidota</taxon>
        <taxon>Flavobacteriia</taxon>
        <taxon>Flavobacteriales</taxon>
        <taxon>Weeksellaceae</taxon>
        <taxon>Chryseobacterium group</taxon>
        <taxon>Chryseobacterium</taxon>
    </lineage>
</organism>